<dbReference type="PANTHER" id="PTHR13285">
    <property type="entry name" value="ACYLTRANSFERASE"/>
    <property type="match status" value="1"/>
</dbReference>
<dbReference type="InterPro" id="IPR051085">
    <property type="entry name" value="MB_O-acyltransferase"/>
</dbReference>
<dbReference type="Pfam" id="PF03062">
    <property type="entry name" value="MBOAT"/>
    <property type="match status" value="1"/>
</dbReference>
<dbReference type="OrthoDB" id="420606at2759"/>
<accession>A0A164VJF5</accession>
<organism evidence="7 8">
    <name type="scientific">Sistotremastrum niveocremeum HHB9708</name>
    <dbReference type="NCBI Taxonomy" id="1314777"/>
    <lineage>
        <taxon>Eukaryota</taxon>
        <taxon>Fungi</taxon>
        <taxon>Dikarya</taxon>
        <taxon>Basidiomycota</taxon>
        <taxon>Agaricomycotina</taxon>
        <taxon>Agaricomycetes</taxon>
        <taxon>Sistotremastrales</taxon>
        <taxon>Sistotremastraceae</taxon>
        <taxon>Sertulicium</taxon>
        <taxon>Sertulicium niveocremeum</taxon>
    </lineage>
</organism>
<feature type="transmembrane region" description="Helical" evidence="6">
    <location>
        <begin position="426"/>
        <end position="452"/>
    </location>
</feature>
<protein>
    <submittedName>
        <fullName evidence="7">MBOAT-domain-containing protein</fullName>
    </submittedName>
</protein>
<evidence type="ECO:0000256" key="4">
    <source>
        <dbReference type="ARBA" id="ARBA00022989"/>
    </source>
</evidence>
<feature type="transmembrane region" description="Helical" evidence="6">
    <location>
        <begin position="321"/>
        <end position="344"/>
    </location>
</feature>
<evidence type="ECO:0000256" key="2">
    <source>
        <dbReference type="ARBA" id="ARBA00010323"/>
    </source>
</evidence>
<keyword evidence="4 6" id="KW-1133">Transmembrane helix</keyword>
<dbReference type="GO" id="GO:0005783">
    <property type="term" value="C:endoplasmic reticulum"/>
    <property type="evidence" value="ECO:0007669"/>
    <property type="project" value="TreeGrafter"/>
</dbReference>
<feature type="transmembrane region" description="Helical" evidence="6">
    <location>
        <begin position="364"/>
        <end position="383"/>
    </location>
</feature>
<evidence type="ECO:0000313" key="7">
    <source>
        <dbReference type="EMBL" id="KZS94213.1"/>
    </source>
</evidence>
<keyword evidence="8" id="KW-1185">Reference proteome</keyword>
<evidence type="ECO:0000256" key="1">
    <source>
        <dbReference type="ARBA" id="ARBA00004141"/>
    </source>
</evidence>
<evidence type="ECO:0000256" key="5">
    <source>
        <dbReference type="ARBA" id="ARBA00023136"/>
    </source>
</evidence>
<feature type="transmembrane region" description="Helical" evidence="6">
    <location>
        <begin position="458"/>
        <end position="479"/>
    </location>
</feature>
<name>A0A164VJF5_9AGAM</name>
<gene>
    <name evidence="7" type="ORF">SISNIDRAFT_453946</name>
</gene>
<reference evidence="7 8" key="1">
    <citation type="journal article" date="2016" name="Mol. Biol. Evol.">
        <title>Comparative Genomics of Early-Diverging Mushroom-Forming Fungi Provides Insights into the Origins of Lignocellulose Decay Capabilities.</title>
        <authorList>
            <person name="Nagy L.G."/>
            <person name="Riley R."/>
            <person name="Tritt A."/>
            <person name="Adam C."/>
            <person name="Daum C."/>
            <person name="Floudas D."/>
            <person name="Sun H."/>
            <person name="Yadav J.S."/>
            <person name="Pangilinan J."/>
            <person name="Larsson K.H."/>
            <person name="Matsuura K."/>
            <person name="Barry K."/>
            <person name="Labutti K."/>
            <person name="Kuo R."/>
            <person name="Ohm R.A."/>
            <person name="Bhattacharya S.S."/>
            <person name="Shirouzu T."/>
            <person name="Yoshinaga Y."/>
            <person name="Martin F.M."/>
            <person name="Grigoriev I.V."/>
            <person name="Hibbett D.S."/>
        </authorList>
    </citation>
    <scope>NUCLEOTIDE SEQUENCE [LARGE SCALE GENOMIC DNA]</scope>
    <source>
        <strain evidence="7 8">HHB9708</strain>
    </source>
</reference>
<dbReference type="PANTHER" id="PTHR13285:SF18">
    <property type="entry name" value="PROTEIN-CYSTEINE N-PALMITOYLTRANSFERASE RASP"/>
    <property type="match status" value="1"/>
</dbReference>
<evidence type="ECO:0000313" key="8">
    <source>
        <dbReference type="Proteomes" id="UP000076722"/>
    </source>
</evidence>
<comment type="subcellular location">
    <subcellularLocation>
        <location evidence="1">Membrane</location>
        <topology evidence="1">Multi-pass membrane protein</topology>
    </subcellularLocation>
</comment>
<dbReference type="GO" id="GO:0008374">
    <property type="term" value="F:O-acyltransferase activity"/>
    <property type="evidence" value="ECO:0007669"/>
    <property type="project" value="TreeGrafter"/>
</dbReference>
<dbReference type="GO" id="GO:0006506">
    <property type="term" value="P:GPI anchor biosynthetic process"/>
    <property type="evidence" value="ECO:0007669"/>
    <property type="project" value="TreeGrafter"/>
</dbReference>
<dbReference type="Proteomes" id="UP000076722">
    <property type="component" value="Unassembled WGS sequence"/>
</dbReference>
<dbReference type="GO" id="GO:0016020">
    <property type="term" value="C:membrane"/>
    <property type="evidence" value="ECO:0007669"/>
    <property type="project" value="UniProtKB-SubCell"/>
</dbReference>
<sequence>MPSDLRSTPKPLVVEVGALPRRGITALTVETPTSTRFARIDPTRPPARWKSPEFILYGIIFVVVVPIMVWVPVTLSQYDSPNYPLYAHRLSWGWIAGRKIDNSDSQYRSFRNNIPSLIFLSAAFLASGRLFEFFRPEARSDKLQRTSFLAKFSILVLFGLHGTSALKVLAIMGLNYLGGKLLAGTRIAPFATWVFNLSVLFLNEAYSGYHFSSLHPSLGFMDNISGFYPRWHVNFNITMLRLISFNMDRHWAHVKAGSEDTGQALNEKQRTTVPLAAEDYSFQNYLAYSLYTPLYIAGPIMTFNDFLWQLRRPLEIKKSSVLNYAIRFLSCFLTMELILHFMYVVAIKDTAAWRGDSPFELSMIGFWNLIIVWLKLLIPWRFFRLWALMDGMDPPENMIRCMANNYSPLGFWRSWHRSYNLWIVRYIYIPLGGTKNALLSIIVVFTFVALWHDLSLGLLAWGWLVSIFITPELAARYFLPASKYGDKPWYRHVCAVGGVVNILTMMTANLIGFAIGVDGVKYLLEQLLGSWQGLRFMLGACVCLFVAVQVMFEYREEEMRRGIFRRC</sequence>
<feature type="transmembrane region" description="Helical" evidence="6">
    <location>
        <begin position="491"/>
        <end position="516"/>
    </location>
</feature>
<comment type="similarity">
    <text evidence="2">Belongs to the membrane-bound acyltransferase family.</text>
</comment>
<dbReference type="AlphaFoldDB" id="A0A164VJF5"/>
<feature type="transmembrane region" description="Helical" evidence="6">
    <location>
        <begin position="536"/>
        <end position="554"/>
    </location>
</feature>
<dbReference type="STRING" id="1314777.A0A164VJF5"/>
<evidence type="ECO:0000256" key="3">
    <source>
        <dbReference type="ARBA" id="ARBA00022692"/>
    </source>
</evidence>
<dbReference type="InterPro" id="IPR004299">
    <property type="entry name" value="MBOAT_fam"/>
</dbReference>
<feature type="transmembrane region" description="Helical" evidence="6">
    <location>
        <begin position="152"/>
        <end position="177"/>
    </location>
</feature>
<feature type="transmembrane region" description="Helical" evidence="6">
    <location>
        <begin position="54"/>
        <end position="73"/>
    </location>
</feature>
<keyword evidence="3 6" id="KW-0812">Transmembrane</keyword>
<dbReference type="EMBL" id="KV419405">
    <property type="protein sequence ID" value="KZS94213.1"/>
    <property type="molecule type" value="Genomic_DNA"/>
</dbReference>
<feature type="transmembrane region" description="Helical" evidence="6">
    <location>
        <begin position="114"/>
        <end position="131"/>
    </location>
</feature>
<keyword evidence="5 6" id="KW-0472">Membrane</keyword>
<proteinExistence type="inferred from homology"/>
<evidence type="ECO:0000256" key="6">
    <source>
        <dbReference type="SAM" id="Phobius"/>
    </source>
</evidence>